<organism evidence="2 3">
    <name type="scientific">Auraticoccus monumenti</name>
    <dbReference type="NCBI Taxonomy" id="675864"/>
    <lineage>
        <taxon>Bacteria</taxon>
        <taxon>Bacillati</taxon>
        <taxon>Actinomycetota</taxon>
        <taxon>Actinomycetes</taxon>
        <taxon>Propionibacteriales</taxon>
        <taxon>Propionibacteriaceae</taxon>
        <taxon>Auraticoccus</taxon>
    </lineage>
</organism>
<protein>
    <recommendedName>
        <fullName evidence="1">DNA polymerase Y-family little finger domain-containing protein</fullName>
    </recommendedName>
</protein>
<evidence type="ECO:0000313" key="3">
    <source>
        <dbReference type="Proteomes" id="UP000198546"/>
    </source>
</evidence>
<evidence type="ECO:0000313" key="2">
    <source>
        <dbReference type="EMBL" id="SDD47579.1"/>
    </source>
</evidence>
<keyword evidence="3" id="KW-1185">Reference proteome</keyword>
<dbReference type="RefSeq" id="WP_090591241.1">
    <property type="nucleotide sequence ID" value="NZ_LT629688.1"/>
</dbReference>
<dbReference type="GO" id="GO:0003684">
    <property type="term" value="F:damaged DNA binding"/>
    <property type="evidence" value="ECO:0007669"/>
    <property type="project" value="InterPro"/>
</dbReference>
<dbReference type="GO" id="GO:0006281">
    <property type="term" value="P:DNA repair"/>
    <property type="evidence" value="ECO:0007669"/>
    <property type="project" value="InterPro"/>
</dbReference>
<feature type="domain" description="DNA polymerase Y-family little finger" evidence="1">
    <location>
        <begin position="17"/>
        <end position="65"/>
    </location>
</feature>
<evidence type="ECO:0000259" key="1">
    <source>
        <dbReference type="Pfam" id="PF11799"/>
    </source>
</evidence>
<dbReference type="Proteomes" id="UP000198546">
    <property type="component" value="Chromosome i"/>
</dbReference>
<dbReference type="InterPro" id="IPR017961">
    <property type="entry name" value="DNA_pol_Y-fam_little_finger"/>
</dbReference>
<accession>A0A1G6V1R3</accession>
<gene>
    <name evidence="2" type="ORF">SAMN04489747_1023</name>
</gene>
<dbReference type="EMBL" id="LT629688">
    <property type="protein sequence ID" value="SDD47579.1"/>
    <property type="molecule type" value="Genomic_DNA"/>
</dbReference>
<dbReference type="AlphaFoldDB" id="A0A1G6V1R3"/>
<name>A0A1G6V1R3_9ACTN</name>
<reference evidence="2 3" key="1">
    <citation type="submission" date="2016-10" db="EMBL/GenBank/DDBJ databases">
        <authorList>
            <person name="de Groot N.N."/>
        </authorList>
    </citation>
    <scope>NUCLEOTIDE SEQUENCE [LARGE SCALE GENOMIC DNA]</scope>
    <source>
        <strain evidence="2 3">MON 2.2</strain>
    </source>
</reference>
<sequence length="69" mass="7652">MSWRCCCAPPRAPQLVRRARLPEPTAQQAVLRSVVAELLERSEVPPLEALAVTLSDLVPADREQQATLF</sequence>
<dbReference type="Pfam" id="PF11799">
    <property type="entry name" value="IMS_C"/>
    <property type="match status" value="1"/>
</dbReference>
<proteinExistence type="predicted"/>